<dbReference type="Pfam" id="PF26215">
    <property type="entry name" value="HTH_animal"/>
    <property type="match status" value="1"/>
</dbReference>
<accession>A0A820C9E9</accession>
<dbReference type="Proteomes" id="UP000663844">
    <property type="component" value="Unassembled WGS sequence"/>
</dbReference>
<name>A0A820C9E9_9BILA</name>
<dbReference type="EMBL" id="CAJOAZ010010316">
    <property type="protein sequence ID" value="CAF4218820.1"/>
    <property type="molecule type" value="Genomic_DNA"/>
</dbReference>
<evidence type="ECO:0000313" key="3">
    <source>
        <dbReference type="Proteomes" id="UP000663844"/>
    </source>
</evidence>
<dbReference type="PANTHER" id="PTHR21301:SF10">
    <property type="entry name" value="REVERSE TRANSCRIPTASE DOMAIN-CONTAINING PROTEIN"/>
    <property type="match status" value="1"/>
</dbReference>
<comment type="caution">
    <text evidence="2">The sequence shown here is derived from an EMBL/GenBank/DDBJ whole genome shotgun (WGS) entry which is preliminary data.</text>
</comment>
<dbReference type="PANTHER" id="PTHR21301">
    <property type="entry name" value="REVERSE TRANSCRIPTASE"/>
    <property type="match status" value="1"/>
</dbReference>
<reference evidence="2" key="1">
    <citation type="submission" date="2021-02" db="EMBL/GenBank/DDBJ databases">
        <authorList>
            <person name="Nowell W R."/>
        </authorList>
    </citation>
    <scope>NUCLEOTIDE SEQUENCE</scope>
</reference>
<sequence>MFDSKKVKDKNLKELIENEFKKLYVHFDQIQLPYLYFLPDVSKTNDISLKAIIAVSSKSSITSRLSQFLDELLRPIIQRAIEPTAFINGTDFLQKLNVYVNNKKNDFNSKTIGSPKGLLLSETLYHIYAFHWQKLLLEKLSLETQFFGRCQNQICFTWNRSTNELHEILQTFGREHSNIEFDMKIDSSVQFLDVHVSNYHGTLFTRVYHDSNSQKYTLPYVVGNSKRAHSHWLRSALIRAVRYCTSVYDFNQERFYLQATCLVNGYSLEFVDHRIHHFFTYFDATSLLSVSNQDEYDKLHRRLMTYIGEQKEYHLKNKELEKNNQLIRLNYLHEFGVKHEFNKQLKEILSKNLVDKNAPFIKQQLMINLSTIHQYSLNSLLSQQKPSHPLFNKEKMFF</sequence>
<organism evidence="2 3">
    <name type="scientific">Adineta steineri</name>
    <dbReference type="NCBI Taxonomy" id="433720"/>
    <lineage>
        <taxon>Eukaryota</taxon>
        <taxon>Metazoa</taxon>
        <taxon>Spiralia</taxon>
        <taxon>Gnathifera</taxon>
        <taxon>Rotifera</taxon>
        <taxon>Eurotatoria</taxon>
        <taxon>Bdelloidea</taxon>
        <taxon>Adinetida</taxon>
        <taxon>Adinetidae</taxon>
        <taxon>Adineta</taxon>
    </lineage>
</organism>
<dbReference type="AlphaFoldDB" id="A0A820C9E9"/>
<dbReference type="InterPro" id="IPR058912">
    <property type="entry name" value="HTH_animal"/>
</dbReference>
<evidence type="ECO:0000313" key="2">
    <source>
        <dbReference type="EMBL" id="CAF4218820.1"/>
    </source>
</evidence>
<gene>
    <name evidence="2" type="ORF">OXD698_LOCUS41761</name>
</gene>
<proteinExistence type="predicted"/>
<feature type="domain" description="Helix-turn-helix" evidence="1">
    <location>
        <begin position="232"/>
        <end position="276"/>
    </location>
</feature>
<protein>
    <recommendedName>
        <fullName evidence="1">Helix-turn-helix domain-containing protein</fullName>
    </recommendedName>
</protein>
<evidence type="ECO:0000259" key="1">
    <source>
        <dbReference type="Pfam" id="PF26215"/>
    </source>
</evidence>